<keyword evidence="2 5" id="KW-0812">Transmembrane</keyword>
<dbReference type="AlphaFoldDB" id="A0A0S8JAK5"/>
<dbReference type="InterPro" id="IPR010445">
    <property type="entry name" value="LapA_dom"/>
</dbReference>
<keyword evidence="4 5" id="KW-0472">Membrane</keyword>
<dbReference type="GO" id="GO:0005886">
    <property type="term" value="C:plasma membrane"/>
    <property type="evidence" value="ECO:0007669"/>
    <property type="project" value="InterPro"/>
</dbReference>
<accession>A0A0S8JAK5</accession>
<organism evidence="7 8">
    <name type="scientific">candidate division TA06 bacterium SM1_40</name>
    <dbReference type="NCBI Taxonomy" id="1703773"/>
    <lineage>
        <taxon>Bacteria</taxon>
        <taxon>Bacteria division TA06</taxon>
    </lineage>
</organism>
<comment type="caution">
    <text evidence="7">The sequence shown here is derived from an EMBL/GenBank/DDBJ whole genome shotgun (WGS) entry which is preliminary data.</text>
</comment>
<keyword evidence="1" id="KW-1003">Cell membrane</keyword>
<dbReference type="Pfam" id="PF06305">
    <property type="entry name" value="LapA_dom"/>
    <property type="match status" value="1"/>
</dbReference>
<evidence type="ECO:0000313" key="8">
    <source>
        <dbReference type="Proteomes" id="UP000051035"/>
    </source>
</evidence>
<sequence length="125" mass="14429">MSSRASSREDKSMWVIKVVLLAVVILFVIIVGVQNGGEIVTFRILRWEFAGIPLNMILVEALAIGMLLGVMISIFHAVGMRTRIWRQKKEISRLTSELVAMRNLPIEEAEEEQQRMDDERRYIDR</sequence>
<evidence type="ECO:0000259" key="6">
    <source>
        <dbReference type="Pfam" id="PF06305"/>
    </source>
</evidence>
<protein>
    <recommendedName>
        <fullName evidence="6">Lipopolysaccharide assembly protein A domain-containing protein</fullName>
    </recommendedName>
</protein>
<feature type="domain" description="Lipopolysaccharide assembly protein A" evidence="6">
    <location>
        <begin position="38"/>
        <end position="98"/>
    </location>
</feature>
<evidence type="ECO:0000256" key="3">
    <source>
        <dbReference type="ARBA" id="ARBA00022989"/>
    </source>
</evidence>
<dbReference type="Proteomes" id="UP000051035">
    <property type="component" value="Unassembled WGS sequence"/>
</dbReference>
<evidence type="ECO:0000256" key="4">
    <source>
        <dbReference type="ARBA" id="ARBA00023136"/>
    </source>
</evidence>
<keyword evidence="3 5" id="KW-1133">Transmembrane helix</keyword>
<feature type="transmembrane region" description="Helical" evidence="5">
    <location>
        <begin position="12"/>
        <end position="34"/>
    </location>
</feature>
<name>A0A0S8JAK5_UNCT6</name>
<dbReference type="PATRIC" id="fig|1703773.3.peg.589"/>
<proteinExistence type="predicted"/>
<dbReference type="EMBL" id="LJVA01000134">
    <property type="protein sequence ID" value="KPL06760.1"/>
    <property type="molecule type" value="Genomic_DNA"/>
</dbReference>
<evidence type="ECO:0000313" key="7">
    <source>
        <dbReference type="EMBL" id="KPL06760.1"/>
    </source>
</evidence>
<evidence type="ECO:0000256" key="2">
    <source>
        <dbReference type="ARBA" id="ARBA00022692"/>
    </source>
</evidence>
<evidence type="ECO:0000256" key="1">
    <source>
        <dbReference type="ARBA" id="ARBA00022475"/>
    </source>
</evidence>
<gene>
    <name evidence="7" type="ORF">AMJ71_09370</name>
</gene>
<evidence type="ECO:0000256" key="5">
    <source>
        <dbReference type="SAM" id="Phobius"/>
    </source>
</evidence>
<reference evidence="7 8" key="1">
    <citation type="journal article" date="2015" name="Microbiome">
        <title>Genomic resolution of linkages in carbon, nitrogen, and sulfur cycling among widespread estuary sediment bacteria.</title>
        <authorList>
            <person name="Baker B.J."/>
            <person name="Lazar C.S."/>
            <person name="Teske A.P."/>
            <person name="Dick G.J."/>
        </authorList>
    </citation>
    <scope>NUCLEOTIDE SEQUENCE [LARGE SCALE GENOMIC DNA]</scope>
    <source>
        <strain evidence="7">SM1_40</strain>
    </source>
</reference>
<feature type="transmembrane region" description="Helical" evidence="5">
    <location>
        <begin position="54"/>
        <end position="79"/>
    </location>
</feature>